<dbReference type="InterPro" id="IPR012337">
    <property type="entry name" value="RNaseH-like_sf"/>
</dbReference>
<feature type="domain" description="Integrase catalytic" evidence="2">
    <location>
        <begin position="1"/>
        <end position="87"/>
    </location>
</feature>
<reference evidence="3" key="2">
    <citation type="submission" date="2022-01" db="EMBL/GenBank/DDBJ databases">
        <authorList>
            <person name="Yamashiro T."/>
            <person name="Shiraishi A."/>
            <person name="Satake H."/>
            <person name="Nakayama K."/>
        </authorList>
    </citation>
    <scope>NUCLEOTIDE SEQUENCE</scope>
</reference>
<dbReference type="InterPro" id="IPR039537">
    <property type="entry name" value="Retrotran_Ty1/copia-like"/>
</dbReference>
<dbReference type="Gene3D" id="3.30.420.10">
    <property type="entry name" value="Ribonuclease H-like superfamily/Ribonuclease H"/>
    <property type="match status" value="1"/>
</dbReference>
<dbReference type="PANTHER" id="PTHR42648:SF32">
    <property type="entry name" value="RIBONUCLEASE H-LIKE DOMAIN, GAG-PRE-INTEGRASE DOMAIN PROTEIN-RELATED"/>
    <property type="match status" value="1"/>
</dbReference>
<evidence type="ECO:0000313" key="3">
    <source>
        <dbReference type="EMBL" id="GJS68057.1"/>
    </source>
</evidence>
<feature type="region of interest" description="Disordered" evidence="1">
    <location>
        <begin position="218"/>
        <end position="292"/>
    </location>
</feature>
<proteinExistence type="predicted"/>
<dbReference type="PROSITE" id="PS50994">
    <property type="entry name" value="INTEGRASE"/>
    <property type="match status" value="1"/>
</dbReference>
<gene>
    <name evidence="3" type="ORF">Tco_0682622</name>
</gene>
<dbReference type="InterPro" id="IPR036397">
    <property type="entry name" value="RNaseH_sf"/>
</dbReference>
<dbReference type="PANTHER" id="PTHR42648">
    <property type="entry name" value="TRANSPOSASE, PUTATIVE-RELATED"/>
    <property type="match status" value="1"/>
</dbReference>
<evidence type="ECO:0000259" key="2">
    <source>
        <dbReference type="PROSITE" id="PS50994"/>
    </source>
</evidence>
<dbReference type="InterPro" id="IPR001584">
    <property type="entry name" value="Integrase_cat-core"/>
</dbReference>
<evidence type="ECO:0000313" key="4">
    <source>
        <dbReference type="Proteomes" id="UP001151760"/>
    </source>
</evidence>
<dbReference type="Proteomes" id="UP001151760">
    <property type="component" value="Unassembled WGS sequence"/>
</dbReference>
<name>A0ABQ4XRQ9_9ASTR</name>
<keyword evidence="4" id="KW-1185">Reference proteome</keyword>
<protein>
    <submittedName>
        <fullName evidence="3">Ribonuclease H-like domain-containing protein</fullName>
    </submittedName>
</protein>
<feature type="compositionally biased region" description="Basic and acidic residues" evidence="1">
    <location>
        <begin position="233"/>
        <end position="242"/>
    </location>
</feature>
<dbReference type="EMBL" id="BQNB010009763">
    <property type="protein sequence ID" value="GJS68057.1"/>
    <property type="molecule type" value="Genomic_DNA"/>
</dbReference>
<dbReference type="InterPro" id="IPR057670">
    <property type="entry name" value="SH3_retrovirus"/>
</dbReference>
<feature type="compositionally biased region" description="Low complexity" evidence="1">
    <location>
        <begin position="276"/>
        <end position="292"/>
    </location>
</feature>
<dbReference type="SUPFAM" id="SSF53098">
    <property type="entry name" value="Ribonuclease H-like"/>
    <property type="match status" value="1"/>
</dbReference>
<dbReference type="Pfam" id="PF25597">
    <property type="entry name" value="SH3_retrovirus"/>
    <property type="match status" value="1"/>
</dbReference>
<organism evidence="3 4">
    <name type="scientific">Tanacetum coccineum</name>
    <dbReference type="NCBI Taxonomy" id="301880"/>
    <lineage>
        <taxon>Eukaryota</taxon>
        <taxon>Viridiplantae</taxon>
        <taxon>Streptophyta</taxon>
        <taxon>Embryophyta</taxon>
        <taxon>Tracheophyta</taxon>
        <taxon>Spermatophyta</taxon>
        <taxon>Magnoliopsida</taxon>
        <taxon>eudicotyledons</taxon>
        <taxon>Gunneridae</taxon>
        <taxon>Pentapetalae</taxon>
        <taxon>asterids</taxon>
        <taxon>campanulids</taxon>
        <taxon>Asterales</taxon>
        <taxon>Asteraceae</taxon>
        <taxon>Asteroideae</taxon>
        <taxon>Anthemideae</taxon>
        <taxon>Anthemidinae</taxon>
        <taxon>Tanacetum</taxon>
    </lineage>
</organism>
<comment type="caution">
    <text evidence="3">The sequence shown here is derived from an EMBL/GenBank/DDBJ whole genome shotgun (WGS) entry which is preliminary data.</text>
</comment>
<evidence type="ECO:0000256" key="1">
    <source>
        <dbReference type="SAM" id="MobiDB-lite"/>
    </source>
</evidence>
<sequence>ENVFTLLYDFHKGNKREFSVVRTPQQNGVAKRKNRTLIKAAKTMLADLKLPTTLWAKAVNTACYVQNRVLVIKPHNKTPYELFLGRKPALNFMRPFRCPVTILNTIDHLGKFDRKADEGFFVGYSTNSKAFRVFNSRTRIVEENMHVPFSESTPNIAGSGTNWLFDIDALTKSMNYKPDVARNQSNGSAGTKACKSRMKIIPGKDYILLPLSIQDPPFSSSLKDSPDVGFKPLGKEEKKDAEDPGIESGNPTKGKDSKVPSIEEPIINQDKVDNINNTNNVNAVSSTVNAAG</sequence>
<feature type="non-terminal residue" evidence="3">
    <location>
        <position position="1"/>
    </location>
</feature>
<accession>A0ABQ4XRQ9</accession>
<reference evidence="3" key="1">
    <citation type="journal article" date="2022" name="Int. J. Mol. Sci.">
        <title>Draft Genome of Tanacetum Coccineum: Genomic Comparison of Closely Related Tanacetum-Family Plants.</title>
        <authorList>
            <person name="Yamashiro T."/>
            <person name="Shiraishi A."/>
            <person name="Nakayama K."/>
            <person name="Satake H."/>
        </authorList>
    </citation>
    <scope>NUCLEOTIDE SEQUENCE</scope>
</reference>